<evidence type="ECO:0000256" key="1">
    <source>
        <dbReference type="SAM" id="SignalP"/>
    </source>
</evidence>
<dbReference type="Pfam" id="PF05139">
    <property type="entry name" value="Erythro_esteras"/>
    <property type="match status" value="1"/>
</dbReference>
<dbReference type="RefSeq" id="WP_130023887.1">
    <property type="nucleotide sequence ID" value="NZ_SEWF01000064.1"/>
</dbReference>
<sequence>MKFILYFLFCFSGAGYCFAQSDTINIILERSFVALSDSILSNNDVNNELSVIYEQARNKKIVAVGEVTHGTTEVLAFQKLIATNLVKLHDFNCVVLGEISMLDSYKINDFVVNQNGSIDDLSIGAKAEMIEVAYRQPDLLHFYDWIRNFNKSRAFKDKVWVIGTDIDEPQEIISFVQKHCQQHKIVHATAVLEELTLHLKKVQNSSKKYIHKIVESTNQLIIILENSRSEADAINLKIDLMIHVLKLLPQLVAFSANTDLTYKIRDKFIFENISWLTDSCKKEKLVIIKAHNFHINKKTIYTEIFGKFPTFGEYLSKRYQKDYLSIGTEVQQGRFYTGASTPSKLLNTKIR</sequence>
<dbReference type="CDD" id="cd14728">
    <property type="entry name" value="Ere-like"/>
    <property type="match status" value="1"/>
</dbReference>
<reference evidence="2 3" key="1">
    <citation type="submission" date="2019-02" db="EMBL/GenBank/DDBJ databases">
        <title>Bacterial novel species Emticicia sp. 17J42-9 isolated from soil.</title>
        <authorList>
            <person name="Jung H.-Y."/>
        </authorList>
    </citation>
    <scope>NUCLEOTIDE SEQUENCE [LARGE SCALE GENOMIC DNA]</scope>
    <source>
        <strain evidence="2 3">17J42-9</strain>
    </source>
</reference>
<feature type="chain" id="PRO_5020203301" description="Erythromycin esterase" evidence="1">
    <location>
        <begin position="20"/>
        <end position="351"/>
    </location>
</feature>
<dbReference type="PANTHER" id="PTHR31299">
    <property type="entry name" value="ESTERASE, PUTATIVE (AFU_ORTHOLOGUE AFUA_1G05850)-RELATED"/>
    <property type="match status" value="1"/>
</dbReference>
<dbReference type="Gene3D" id="1.20.1440.30">
    <property type="entry name" value="Biosynthetic Protein domain"/>
    <property type="match status" value="1"/>
</dbReference>
<accession>A0A4Q5LTK4</accession>
<keyword evidence="1" id="KW-0732">Signal</keyword>
<protein>
    <recommendedName>
        <fullName evidence="4">Erythromycin esterase</fullName>
    </recommendedName>
</protein>
<proteinExistence type="predicted"/>
<evidence type="ECO:0000313" key="2">
    <source>
        <dbReference type="EMBL" id="RYU92951.1"/>
    </source>
</evidence>
<dbReference type="GO" id="GO:0046677">
    <property type="term" value="P:response to antibiotic"/>
    <property type="evidence" value="ECO:0007669"/>
    <property type="project" value="InterPro"/>
</dbReference>
<name>A0A4Q5LTK4_9BACT</name>
<dbReference type="Proteomes" id="UP000293162">
    <property type="component" value="Unassembled WGS sequence"/>
</dbReference>
<evidence type="ECO:0000313" key="3">
    <source>
        <dbReference type="Proteomes" id="UP000293162"/>
    </source>
</evidence>
<organism evidence="2 3">
    <name type="scientific">Emticicia agri</name>
    <dbReference type="NCBI Taxonomy" id="2492393"/>
    <lineage>
        <taxon>Bacteria</taxon>
        <taxon>Pseudomonadati</taxon>
        <taxon>Bacteroidota</taxon>
        <taxon>Cytophagia</taxon>
        <taxon>Cytophagales</taxon>
        <taxon>Leadbetterellaceae</taxon>
        <taxon>Emticicia</taxon>
    </lineage>
</organism>
<comment type="caution">
    <text evidence="2">The sequence shown here is derived from an EMBL/GenBank/DDBJ whole genome shotgun (WGS) entry which is preliminary data.</text>
</comment>
<dbReference type="PANTHER" id="PTHR31299:SF0">
    <property type="entry name" value="ESTERASE, PUTATIVE (AFU_ORTHOLOGUE AFUA_1G05850)-RELATED"/>
    <property type="match status" value="1"/>
</dbReference>
<dbReference type="InterPro" id="IPR007815">
    <property type="entry name" value="Emycin_Estase"/>
</dbReference>
<keyword evidence="3" id="KW-1185">Reference proteome</keyword>
<dbReference type="EMBL" id="SEWF01000064">
    <property type="protein sequence ID" value="RYU92951.1"/>
    <property type="molecule type" value="Genomic_DNA"/>
</dbReference>
<dbReference type="AlphaFoldDB" id="A0A4Q5LTK4"/>
<feature type="signal peptide" evidence="1">
    <location>
        <begin position="1"/>
        <end position="19"/>
    </location>
</feature>
<dbReference type="SUPFAM" id="SSF159501">
    <property type="entry name" value="EreA/ChaN-like"/>
    <property type="match status" value="1"/>
</dbReference>
<evidence type="ECO:0008006" key="4">
    <source>
        <dbReference type="Google" id="ProtNLM"/>
    </source>
</evidence>
<dbReference type="Gene3D" id="3.40.1660.10">
    <property type="entry name" value="EreA-like (biosynthetic domain)"/>
    <property type="match status" value="1"/>
</dbReference>
<gene>
    <name evidence="2" type="ORF">EWM59_24540</name>
</gene>
<dbReference type="OrthoDB" id="9810066at2"/>
<dbReference type="InterPro" id="IPR052036">
    <property type="entry name" value="Hydrolase/PRTase-associated"/>
</dbReference>
<dbReference type="Gene3D" id="3.30.1870.10">
    <property type="entry name" value="EreA-like, domain 2"/>
    <property type="match status" value="1"/>
</dbReference>